<dbReference type="InterPro" id="IPR011042">
    <property type="entry name" value="6-blade_b-propeller_TolB-like"/>
</dbReference>
<dbReference type="NCBIfam" id="TIGR02603">
    <property type="entry name" value="CxxCH_TIGR02603"/>
    <property type="match status" value="1"/>
</dbReference>
<dbReference type="GO" id="GO:0020037">
    <property type="term" value="F:heme binding"/>
    <property type="evidence" value="ECO:0007669"/>
    <property type="project" value="InterPro"/>
</dbReference>
<feature type="signal peptide" evidence="5">
    <location>
        <begin position="1"/>
        <end position="19"/>
    </location>
</feature>
<dbReference type="Pfam" id="PF13442">
    <property type="entry name" value="Cytochrome_CBB3"/>
    <property type="match status" value="1"/>
</dbReference>
<organism evidence="7 8">
    <name type="scientific">Stieleria bergensis</name>
    <dbReference type="NCBI Taxonomy" id="2528025"/>
    <lineage>
        <taxon>Bacteria</taxon>
        <taxon>Pseudomonadati</taxon>
        <taxon>Planctomycetota</taxon>
        <taxon>Planctomycetia</taxon>
        <taxon>Pirellulales</taxon>
        <taxon>Pirellulaceae</taxon>
        <taxon>Stieleria</taxon>
    </lineage>
</organism>
<dbReference type="Gene3D" id="1.10.760.10">
    <property type="entry name" value="Cytochrome c-like domain"/>
    <property type="match status" value="2"/>
</dbReference>
<reference evidence="7 8" key="1">
    <citation type="submission" date="2019-02" db="EMBL/GenBank/DDBJ databases">
        <title>Deep-cultivation of Planctomycetes and their phenomic and genomic characterization uncovers novel biology.</title>
        <authorList>
            <person name="Wiegand S."/>
            <person name="Jogler M."/>
            <person name="Boedeker C."/>
            <person name="Pinto D."/>
            <person name="Vollmers J."/>
            <person name="Rivas-Marin E."/>
            <person name="Kohn T."/>
            <person name="Peeters S.H."/>
            <person name="Heuer A."/>
            <person name="Rast P."/>
            <person name="Oberbeckmann S."/>
            <person name="Bunk B."/>
            <person name="Jeske O."/>
            <person name="Meyerdierks A."/>
            <person name="Storesund J.E."/>
            <person name="Kallscheuer N."/>
            <person name="Luecker S."/>
            <person name="Lage O.M."/>
            <person name="Pohl T."/>
            <person name="Merkel B.J."/>
            <person name="Hornburger P."/>
            <person name="Mueller R.-W."/>
            <person name="Bruemmer F."/>
            <person name="Labrenz M."/>
            <person name="Spormann A.M."/>
            <person name="Op den Camp H."/>
            <person name="Overmann J."/>
            <person name="Amann R."/>
            <person name="Jetten M.S.M."/>
            <person name="Mascher T."/>
            <person name="Medema M.H."/>
            <person name="Devos D.P."/>
            <person name="Kaster A.-K."/>
            <person name="Ovreas L."/>
            <person name="Rohde M."/>
            <person name="Galperin M.Y."/>
            <person name="Jogler C."/>
        </authorList>
    </citation>
    <scope>NUCLEOTIDE SEQUENCE [LARGE SCALE GENOMIC DNA]</scope>
    <source>
        <strain evidence="7 8">SV_7m_r</strain>
    </source>
</reference>
<dbReference type="InterPro" id="IPR013427">
    <property type="entry name" value="Haem-bd_dom_put"/>
</dbReference>
<dbReference type="InterPro" id="IPR036909">
    <property type="entry name" value="Cyt_c-like_dom_sf"/>
</dbReference>
<name>A0A517SXW8_9BACT</name>
<keyword evidence="1 4" id="KW-0349">Heme</keyword>
<dbReference type="Pfam" id="PF13385">
    <property type="entry name" value="Laminin_G_3"/>
    <property type="match status" value="1"/>
</dbReference>
<evidence type="ECO:0000256" key="2">
    <source>
        <dbReference type="ARBA" id="ARBA00022723"/>
    </source>
</evidence>
<keyword evidence="3 4" id="KW-0408">Iron</keyword>
<dbReference type="PANTHER" id="PTHR33546">
    <property type="entry name" value="LARGE, MULTIFUNCTIONAL SECRETED PROTEIN-RELATED"/>
    <property type="match status" value="1"/>
</dbReference>
<dbReference type="InterPro" id="IPR046476">
    <property type="entry name" value="DUF6797"/>
</dbReference>
<dbReference type="Gene3D" id="2.120.10.30">
    <property type="entry name" value="TolB, C-terminal domain"/>
    <property type="match status" value="1"/>
</dbReference>
<dbReference type="SUPFAM" id="SSF63829">
    <property type="entry name" value="Calcium-dependent phosphotriesterase"/>
    <property type="match status" value="1"/>
</dbReference>
<protein>
    <submittedName>
        <fullName evidence="7">Cytochrome c-550</fullName>
    </submittedName>
</protein>
<dbReference type="InterPro" id="IPR013320">
    <property type="entry name" value="ConA-like_dom_sf"/>
</dbReference>
<dbReference type="PROSITE" id="PS51007">
    <property type="entry name" value="CYTC"/>
    <property type="match status" value="2"/>
</dbReference>
<feature type="domain" description="Cytochrome c" evidence="6">
    <location>
        <begin position="50"/>
        <end position="192"/>
    </location>
</feature>
<proteinExistence type="predicted"/>
<dbReference type="SUPFAM" id="SSF49899">
    <property type="entry name" value="Concanavalin A-like lectins/glucanases"/>
    <property type="match status" value="1"/>
</dbReference>
<dbReference type="Proteomes" id="UP000315003">
    <property type="component" value="Chromosome"/>
</dbReference>
<accession>A0A517SXW8</accession>
<dbReference type="InterPro" id="IPR009056">
    <property type="entry name" value="Cyt_c-like_dom"/>
</dbReference>
<dbReference type="GO" id="GO:0009055">
    <property type="term" value="F:electron transfer activity"/>
    <property type="evidence" value="ECO:0007669"/>
    <property type="project" value="InterPro"/>
</dbReference>
<dbReference type="RefSeq" id="WP_145274497.1">
    <property type="nucleotide sequence ID" value="NZ_CP036272.1"/>
</dbReference>
<feature type="chain" id="PRO_5021743602" evidence="5">
    <location>
        <begin position="20"/>
        <end position="1314"/>
    </location>
</feature>
<gene>
    <name evidence="7" type="primary">psbV</name>
    <name evidence="7" type="ORF">SV7mr_35190</name>
</gene>
<keyword evidence="5" id="KW-0732">Signal</keyword>
<evidence type="ECO:0000313" key="7">
    <source>
        <dbReference type="EMBL" id="QDT60989.1"/>
    </source>
</evidence>
<evidence type="ECO:0000313" key="8">
    <source>
        <dbReference type="Proteomes" id="UP000315003"/>
    </source>
</evidence>
<dbReference type="Pfam" id="PF20601">
    <property type="entry name" value="DUF6797"/>
    <property type="match status" value="1"/>
</dbReference>
<dbReference type="EMBL" id="CP036272">
    <property type="protein sequence ID" value="QDT60989.1"/>
    <property type="molecule type" value="Genomic_DNA"/>
</dbReference>
<evidence type="ECO:0000256" key="4">
    <source>
        <dbReference type="PROSITE-ProRule" id="PRU00433"/>
    </source>
</evidence>
<evidence type="ECO:0000259" key="6">
    <source>
        <dbReference type="PROSITE" id="PS51007"/>
    </source>
</evidence>
<evidence type="ECO:0000256" key="1">
    <source>
        <dbReference type="ARBA" id="ARBA00022617"/>
    </source>
</evidence>
<evidence type="ECO:0000256" key="5">
    <source>
        <dbReference type="SAM" id="SignalP"/>
    </source>
</evidence>
<evidence type="ECO:0000256" key="3">
    <source>
        <dbReference type="ARBA" id="ARBA00023004"/>
    </source>
</evidence>
<dbReference type="GO" id="GO:0046872">
    <property type="term" value="F:metal ion binding"/>
    <property type="evidence" value="ECO:0007669"/>
    <property type="project" value="UniProtKB-KW"/>
</dbReference>
<keyword evidence="8" id="KW-1185">Reference proteome</keyword>
<sequence length="1314" mass="144521" precursor="true">MLCRLVHFLCLVAISTALAPTITTAADPELERRLQAADLDTLAAEVLTKGDPQRGALLFFKSAAACSQCHVGGAKASPLGPDIASLGSDQKIDATYIVESILQPSKSIRKGYETVSILTDEGQIISGLIVNETDQQITLRSSTDLSKETVIPTETVENKRTNKQSLMPAGLVGSLNDRREFLDLARYVYEVASGGKPRQAQLQPAAADLIVVDDTADLDHAGIIRSLGTTDLQAGQQIFNGHCKNCHGIDGNTPTLPTARAFGSQKLKFGADPYSMLQTLTTGAGLMAPMQHLSPKQRYQVIHYIRQSLMRGRNPEFTAADESYLASLPKGTGTGQRLPDGDRDFGPVLGSQIGNDVNVALTFRLPGDVSVGYDMHRLRFVDAWQGGFLDLSQTQHYLQRGERMPQIKGDRITGLGSWSWAYRDSLSDDAFEIPTGSKPDRGPIDTSIGSFEGYYLHGEKAVLRYTMHQRSILETIDANQLGPVQLLQHTLRVGPGDKPLRLTVGQMSVKKASAQSEAFWPAGLITDRNSTELMTSGSASDSLPIVTGQTAAKAAKESFTNQTVHIVKGKQATELDLGTPNRSVIVRFRADGTGTLISSGPEKGKWEANGKSLFIRGNRLVFDIGWVGAIDSGKPVRDGKWHEAALVVRDDITKLYVDGKLAAERKEFRRPAEKKHVLKIGATATNFGGDLQGTIDWVKILDRALTADEIKSLQPNQPQQVDAIGNVLFNWKPESDAPAEPAAPKTEPSLTENQSAFAASVDGQVDSLQWDVFPSGRVVLTIPPAKTSRLIRVHRCSTETDALIGPQYTDSDPTKLRSTLADVLALAKEAPRLDPAELTEGGPRRWSQELVVEGQLGEPINGYALDTVPVPDSNPWNAWLRTSAVDFLSDGRAVVSTHGGDVFLVDGIDDKLDRVVWKRYVSGLFEPFGLRVIDDVVYVTCRDGLKRLHDYNGDDEVDFVECFWNDDDVSSMFHAYNFDLQTDSEGYFYFAKAGQYTKHHRPGTIMRIPPDGGKVDIVAWGLRTPNGMGKLFDDRFTVSDNQGPWMPAGKISLIKRNGFYGNMPLNKEQDAWLRGRYEGELPTTFDQPIIWMPQELDNSCGGQVWSTDERFGPLSNRLIHSSFGKGWLYYMSLQEVGDQAQSSIVALPHQWDAGVMRLRVNPADGQVYGTGLSGWQGPRGGKDGCLQRLRYTGKASRLIDDVKVVQGGIVLRFNFDLAQASATDPDSYQSEMWNYLWSRRYGSDQFSVNNPDQKGRDKLTIAKCIPLDNQTVRLDIPDLKVCNQLLMKVKLKDRDGQAFVEDLYLTINAIPEGE</sequence>
<dbReference type="Gene3D" id="2.60.120.200">
    <property type="match status" value="1"/>
</dbReference>
<keyword evidence="2 4" id="KW-0479">Metal-binding</keyword>
<dbReference type="PANTHER" id="PTHR33546:SF1">
    <property type="entry name" value="LARGE, MULTIFUNCTIONAL SECRETED PROTEIN"/>
    <property type="match status" value="1"/>
</dbReference>
<dbReference type="SUPFAM" id="SSF46626">
    <property type="entry name" value="Cytochrome c"/>
    <property type="match status" value="2"/>
</dbReference>
<feature type="domain" description="Cytochrome c" evidence="6">
    <location>
        <begin position="230"/>
        <end position="309"/>
    </location>
</feature>
<dbReference type="OrthoDB" id="219211at2"/>